<dbReference type="SMART" id="SM00257">
    <property type="entry name" value="LysM"/>
    <property type="match status" value="1"/>
</dbReference>
<dbReference type="InterPro" id="IPR036779">
    <property type="entry name" value="LysM_dom_sf"/>
</dbReference>
<dbReference type="Gene3D" id="3.10.350.10">
    <property type="entry name" value="LysM domain"/>
    <property type="match status" value="1"/>
</dbReference>
<sequence>MYIAYSHTNTTQPLHRSHHVSKQIKASAKLAKKLFSLILLVVILGTVFSFGAIVQAYAGDGESSAAVKTGTSVKVIPHEKVVVQRGDTLWKIASSHLDKGENIRSYIDRLYALNHLSSSSLQEGQVLLLP</sequence>
<keyword evidence="1" id="KW-0812">Transmembrane</keyword>
<feature type="domain" description="LysM" evidence="2">
    <location>
        <begin position="79"/>
        <end position="129"/>
    </location>
</feature>
<dbReference type="SUPFAM" id="SSF54106">
    <property type="entry name" value="LysM domain"/>
    <property type="match status" value="1"/>
</dbReference>
<feature type="transmembrane region" description="Helical" evidence="1">
    <location>
        <begin position="34"/>
        <end position="58"/>
    </location>
</feature>
<evidence type="ECO:0000259" key="2">
    <source>
        <dbReference type="PROSITE" id="PS51782"/>
    </source>
</evidence>
<organism evidence="3 4">
    <name type="scientific">Paenibacillus sedimenti</name>
    <dbReference type="NCBI Taxonomy" id="2770274"/>
    <lineage>
        <taxon>Bacteria</taxon>
        <taxon>Bacillati</taxon>
        <taxon>Bacillota</taxon>
        <taxon>Bacilli</taxon>
        <taxon>Bacillales</taxon>
        <taxon>Paenibacillaceae</taxon>
        <taxon>Paenibacillus</taxon>
    </lineage>
</organism>
<evidence type="ECO:0000256" key="1">
    <source>
        <dbReference type="SAM" id="Phobius"/>
    </source>
</evidence>
<comment type="caution">
    <text evidence="3">The sequence shown here is derived from an EMBL/GenBank/DDBJ whole genome shotgun (WGS) entry which is preliminary data.</text>
</comment>
<dbReference type="CDD" id="cd00118">
    <property type="entry name" value="LysM"/>
    <property type="match status" value="1"/>
</dbReference>
<dbReference type="InterPro" id="IPR018392">
    <property type="entry name" value="LysM"/>
</dbReference>
<dbReference type="AlphaFoldDB" id="A0A926KQE1"/>
<accession>A0A926KQE1</accession>
<evidence type="ECO:0000313" key="4">
    <source>
        <dbReference type="Proteomes" id="UP000650466"/>
    </source>
</evidence>
<evidence type="ECO:0000313" key="3">
    <source>
        <dbReference type="EMBL" id="MBD0380423.1"/>
    </source>
</evidence>
<name>A0A926KQE1_9BACL</name>
<reference evidence="3" key="1">
    <citation type="submission" date="2020-09" db="EMBL/GenBank/DDBJ databases">
        <title>Draft Genome Sequence of Paenibacillus sp. WST5.</title>
        <authorList>
            <person name="Bao Z."/>
        </authorList>
    </citation>
    <scope>NUCLEOTIDE SEQUENCE</scope>
    <source>
        <strain evidence="3">WST5</strain>
    </source>
</reference>
<dbReference type="Pfam" id="PF01476">
    <property type="entry name" value="LysM"/>
    <property type="match status" value="1"/>
</dbReference>
<keyword evidence="1" id="KW-1133">Transmembrane helix</keyword>
<dbReference type="RefSeq" id="WP_188174225.1">
    <property type="nucleotide sequence ID" value="NZ_JACVVD010000003.1"/>
</dbReference>
<protein>
    <submittedName>
        <fullName evidence="3">LysM peptidoglycan-binding domain-containing protein</fullName>
    </submittedName>
</protein>
<dbReference type="PROSITE" id="PS51782">
    <property type="entry name" value="LYSM"/>
    <property type="match status" value="1"/>
</dbReference>
<keyword evidence="1" id="KW-0472">Membrane</keyword>
<keyword evidence="4" id="KW-1185">Reference proteome</keyword>
<dbReference type="EMBL" id="JACVVD010000003">
    <property type="protein sequence ID" value="MBD0380423.1"/>
    <property type="molecule type" value="Genomic_DNA"/>
</dbReference>
<proteinExistence type="predicted"/>
<gene>
    <name evidence="3" type="ORF">ICC18_09880</name>
</gene>
<dbReference type="Proteomes" id="UP000650466">
    <property type="component" value="Unassembled WGS sequence"/>
</dbReference>